<sequence>MINFRVKTEYQKTIKPLTVNLKLQMHQNHRQKSLLKPLPGLKSTTSSNGVKPLTVSALSSTDRKTKSKFSARSYQEEKKRTEKINAYLSQSIIETRDAIRSITKSQSVSDQSNSSDGCDSPTSAPSISSEVYTNCEVDDILGDIMHLEDIDTLSKNDKDLSNKVITVTKVAPHKVDATINKKVSSPYSYIDFDDDDDMPPPYLSESELVTWARERQKKDTHNQVERRRRFNINDRIKELGNLIPTQRDPDFRNNKGSILKASVDYIKDLRRDQQRLKILEDKMRQTERQNKLLMVRLQQCEMVLRQTGLPHGLFAASQNEINNIKLEEDSLEDVDFLSDPMLCDDNLDLNLENNFDIAIEDLLDMC</sequence>
<evidence type="ECO:0000256" key="2">
    <source>
        <dbReference type="ARBA" id="ARBA00008289"/>
    </source>
</evidence>
<dbReference type="PANTHER" id="PTHR45776:SF2">
    <property type="entry name" value="MIP04163P"/>
    <property type="match status" value="1"/>
</dbReference>
<dbReference type="SMART" id="SM00353">
    <property type="entry name" value="HLH"/>
    <property type="match status" value="1"/>
</dbReference>
<keyword evidence="11" id="KW-1185">Reference proteome</keyword>
<keyword evidence="5" id="KW-0804">Transcription</keyword>
<evidence type="ECO:0000313" key="10">
    <source>
        <dbReference type="EMBL" id="KAF6031074.1"/>
    </source>
</evidence>
<dbReference type="EMBL" id="VXIV02001640">
    <property type="protein sequence ID" value="KAF6031074.1"/>
    <property type="molecule type" value="Genomic_DNA"/>
</dbReference>
<dbReference type="CDD" id="cd11397">
    <property type="entry name" value="bHLHzip_MITF_like"/>
    <property type="match status" value="1"/>
</dbReference>
<organism evidence="10 11">
    <name type="scientific">Bugula neritina</name>
    <name type="common">Brown bryozoan</name>
    <name type="synonym">Sertularia neritina</name>
    <dbReference type="NCBI Taxonomy" id="10212"/>
    <lineage>
        <taxon>Eukaryota</taxon>
        <taxon>Metazoa</taxon>
        <taxon>Spiralia</taxon>
        <taxon>Lophotrochozoa</taxon>
        <taxon>Bryozoa</taxon>
        <taxon>Gymnolaemata</taxon>
        <taxon>Cheilostomatida</taxon>
        <taxon>Flustrina</taxon>
        <taxon>Buguloidea</taxon>
        <taxon>Bugulidae</taxon>
        <taxon>Bugula</taxon>
    </lineage>
</organism>
<proteinExistence type="inferred from homology"/>
<evidence type="ECO:0000256" key="7">
    <source>
        <dbReference type="SAM" id="Coils"/>
    </source>
</evidence>
<evidence type="ECO:0000313" key="11">
    <source>
        <dbReference type="Proteomes" id="UP000593567"/>
    </source>
</evidence>
<dbReference type="Pfam" id="PF00010">
    <property type="entry name" value="HLH"/>
    <property type="match status" value="1"/>
</dbReference>
<feature type="domain" description="BHLH" evidence="9">
    <location>
        <begin position="216"/>
        <end position="269"/>
    </location>
</feature>
<dbReference type="GO" id="GO:0000978">
    <property type="term" value="F:RNA polymerase II cis-regulatory region sequence-specific DNA binding"/>
    <property type="evidence" value="ECO:0007669"/>
    <property type="project" value="TreeGrafter"/>
</dbReference>
<feature type="region of interest" description="Disordered" evidence="8">
    <location>
        <begin position="103"/>
        <end position="127"/>
    </location>
</feature>
<evidence type="ECO:0000256" key="5">
    <source>
        <dbReference type="ARBA" id="ARBA00023163"/>
    </source>
</evidence>
<dbReference type="GO" id="GO:0005634">
    <property type="term" value="C:nucleus"/>
    <property type="evidence" value="ECO:0007669"/>
    <property type="project" value="UniProtKB-SubCell"/>
</dbReference>
<dbReference type="Gene3D" id="4.10.280.10">
    <property type="entry name" value="Helix-loop-helix DNA-binding domain"/>
    <property type="match status" value="1"/>
</dbReference>
<accession>A0A7J7JZD8</accession>
<keyword evidence="3" id="KW-0805">Transcription regulation</keyword>
<dbReference type="SUPFAM" id="SSF47459">
    <property type="entry name" value="HLH, helix-loop-helix DNA-binding domain"/>
    <property type="match status" value="1"/>
</dbReference>
<feature type="compositionally biased region" description="Low complexity" evidence="8">
    <location>
        <begin position="105"/>
        <end position="116"/>
    </location>
</feature>
<feature type="coiled-coil region" evidence="7">
    <location>
        <begin position="269"/>
        <end position="296"/>
    </location>
</feature>
<evidence type="ECO:0000256" key="6">
    <source>
        <dbReference type="ARBA" id="ARBA00023242"/>
    </source>
</evidence>
<dbReference type="InterPro" id="IPR011598">
    <property type="entry name" value="bHLH_dom"/>
</dbReference>
<comment type="subcellular location">
    <subcellularLocation>
        <location evidence="1">Nucleus</location>
    </subcellularLocation>
</comment>
<evidence type="ECO:0000256" key="8">
    <source>
        <dbReference type="SAM" id="MobiDB-lite"/>
    </source>
</evidence>
<evidence type="ECO:0000256" key="3">
    <source>
        <dbReference type="ARBA" id="ARBA00023015"/>
    </source>
</evidence>
<keyword evidence="4" id="KW-0238">DNA-binding</keyword>
<name>A0A7J7JZD8_BUGNE</name>
<dbReference type="AlphaFoldDB" id="A0A7J7JZD8"/>
<evidence type="ECO:0000256" key="4">
    <source>
        <dbReference type="ARBA" id="ARBA00023125"/>
    </source>
</evidence>
<keyword evidence="6" id="KW-0539">Nucleus</keyword>
<evidence type="ECO:0000256" key="1">
    <source>
        <dbReference type="ARBA" id="ARBA00004123"/>
    </source>
</evidence>
<dbReference type="GO" id="GO:0000981">
    <property type="term" value="F:DNA-binding transcription factor activity, RNA polymerase II-specific"/>
    <property type="evidence" value="ECO:0007669"/>
    <property type="project" value="TreeGrafter"/>
</dbReference>
<comment type="similarity">
    <text evidence="2">Belongs to the MiT/TFE family.</text>
</comment>
<dbReference type="OrthoDB" id="6242697at2759"/>
<evidence type="ECO:0000259" key="9">
    <source>
        <dbReference type="PROSITE" id="PS50888"/>
    </source>
</evidence>
<protein>
    <submittedName>
        <fullName evidence="10">MITF</fullName>
    </submittedName>
</protein>
<keyword evidence="7" id="KW-0175">Coiled coil</keyword>
<dbReference type="PROSITE" id="PS50888">
    <property type="entry name" value="BHLH"/>
    <property type="match status" value="1"/>
</dbReference>
<reference evidence="10" key="1">
    <citation type="submission" date="2020-06" db="EMBL/GenBank/DDBJ databases">
        <title>Draft genome of Bugula neritina, a colonial animal packing powerful symbionts and potential medicines.</title>
        <authorList>
            <person name="Rayko M."/>
        </authorList>
    </citation>
    <scope>NUCLEOTIDE SEQUENCE [LARGE SCALE GENOMIC DNA]</scope>
    <source>
        <strain evidence="10">Kwan_BN1</strain>
    </source>
</reference>
<dbReference type="PANTHER" id="PTHR45776">
    <property type="entry name" value="MIP04163P"/>
    <property type="match status" value="1"/>
</dbReference>
<dbReference type="Proteomes" id="UP000593567">
    <property type="component" value="Unassembled WGS sequence"/>
</dbReference>
<gene>
    <name evidence="10" type="ORF">EB796_010622</name>
</gene>
<dbReference type="GO" id="GO:0046983">
    <property type="term" value="F:protein dimerization activity"/>
    <property type="evidence" value="ECO:0007669"/>
    <property type="project" value="InterPro"/>
</dbReference>
<comment type="caution">
    <text evidence="10">The sequence shown here is derived from an EMBL/GenBank/DDBJ whole genome shotgun (WGS) entry which is preliminary data.</text>
</comment>
<feature type="region of interest" description="Disordered" evidence="8">
    <location>
        <begin position="37"/>
        <end position="76"/>
    </location>
</feature>
<dbReference type="InterPro" id="IPR036638">
    <property type="entry name" value="HLH_DNA-bd_sf"/>
</dbReference>